<comment type="caution">
    <text evidence="4">The sequence shown here is derived from an EMBL/GenBank/DDBJ whole genome shotgun (WGS) entry which is preliminary data.</text>
</comment>
<comment type="similarity">
    <text evidence="1">Belongs to the UPF0587 family.</text>
</comment>
<keyword evidence="3" id="KW-0862">Zinc</keyword>
<evidence type="ECO:0000256" key="2">
    <source>
        <dbReference type="ARBA" id="ARBA00022723"/>
    </source>
</evidence>
<dbReference type="EMBL" id="CAXAJV020001293">
    <property type="protein sequence ID" value="CAL7942846.1"/>
    <property type="molecule type" value="Genomic_DNA"/>
</dbReference>
<sequence>MVKIALQIKATMENVEELKTSGPEFRWYLKFTCNNCGEVSEKWNYVSLSKSTPAQRGNAVNHFASKCKLCSRENSMTILEDSIKSFVANDQSKFQTIVIFDCRGLEPCDFSAREGWIAKIVNDGKEFTDVDLSEGEWADYCDKIKEPVGIYEIEHRFERVK</sequence>
<name>A0ABP1NRJ0_XYLVO</name>
<evidence type="ECO:0008006" key="6">
    <source>
        <dbReference type="Google" id="ProtNLM"/>
    </source>
</evidence>
<dbReference type="PANTHER" id="PTHR12857">
    <property type="entry name" value="CXXC MOTIF CONTAINING ZINC BINDING PROTEIN"/>
    <property type="match status" value="1"/>
</dbReference>
<dbReference type="Pfam" id="PF05907">
    <property type="entry name" value="CXXC_Zn-b_euk"/>
    <property type="match status" value="1"/>
</dbReference>
<evidence type="ECO:0000313" key="4">
    <source>
        <dbReference type="EMBL" id="CAL7942846.1"/>
    </source>
</evidence>
<protein>
    <recommendedName>
        <fullName evidence="6">CXXC motif containing zinc binding protein</fullName>
    </recommendedName>
</protein>
<evidence type="ECO:0000256" key="3">
    <source>
        <dbReference type="ARBA" id="ARBA00022833"/>
    </source>
</evidence>
<reference evidence="4 5" key="1">
    <citation type="submission" date="2024-08" db="EMBL/GenBank/DDBJ databases">
        <authorList>
            <person name="Will J Nash"/>
            <person name="Angela Man"/>
            <person name="Seanna McTaggart"/>
            <person name="Kendall Baker"/>
            <person name="Tom Barker"/>
            <person name="Leah Catchpole"/>
            <person name="Alex Durrant"/>
            <person name="Karim Gharbi"/>
            <person name="Naomi Irish"/>
            <person name="Gemy Kaithakottil"/>
            <person name="Debby Ku"/>
            <person name="Aaliyah Providence"/>
            <person name="Felix Shaw"/>
            <person name="David Swarbreck"/>
            <person name="Chris Watkins"/>
            <person name="Ann M. McCartney"/>
            <person name="Giulio Formenti"/>
            <person name="Alice Mouton"/>
            <person name="Noel Vella"/>
            <person name="Bjorn M von Reumont"/>
            <person name="Adriana Vella"/>
            <person name="Wilfried Haerty"/>
        </authorList>
    </citation>
    <scope>NUCLEOTIDE SEQUENCE [LARGE SCALE GENOMIC DNA]</scope>
</reference>
<dbReference type="PANTHER" id="PTHR12857:SF0">
    <property type="entry name" value="CXXC MOTIF CONTAINING ZINC BINDING PROTEIN"/>
    <property type="match status" value="1"/>
</dbReference>
<accession>A0ABP1NRJ0</accession>
<proteinExistence type="inferred from homology"/>
<dbReference type="Proteomes" id="UP001642520">
    <property type="component" value="Unassembled WGS sequence"/>
</dbReference>
<evidence type="ECO:0000313" key="5">
    <source>
        <dbReference type="Proteomes" id="UP001642520"/>
    </source>
</evidence>
<keyword evidence="2" id="KW-0479">Metal-binding</keyword>
<dbReference type="InterPro" id="IPR008584">
    <property type="entry name" value="CXXC_Zn-binding_euk"/>
</dbReference>
<gene>
    <name evidence="4" type="ORF">XYLVIOL_LOCUS5751</name>
</gene>
<dbReference type="SUPFAM" id="SSF141678">
    <property type="entry name" value="MAL13P1.257-like"/>
    <property type="match status" value="1"/>
</dbReference>
<organism evidence="4 5">
    <name type="scientific">Xylocopa violacea</name>
    <name type="common">Violet carpenter bee</name>
    <name type="synonym">Apis violacea</name>
    <dbReference type="NCBI Taxonomy" id="135666"/>
    <lineage>
        <taxon>Eukaryota</taxon>
        <taxon>Metazoa</taxon>
        <taxon>Ecdysozoa</taxon>
        <taxon>Arthropoda</taxon>
        <taxon>Hexapoda</taxon>
        <taxon>Insecta</taxon>
        <taxon>Pterygota</taxon>
        <taxon>Neoptera</taxon>
        <taxon>Endopterygota</taxon>
        <taxon>Hymenoptera</taxon>
        <taxon>Apocrita</taxon>
        <taxon>Aculeata</taxon>
        <taxon>Apoidea</taxon>
        <taxon>Anthophila</taxon>
        <taxon>Apidae</taxon>
        <taxon>Xylocopa</taxon>
        <taxon>Xylocopa</taxon>
    </lineage>
</organism>
<keyword evidence="5" id="KW-1185">Reference proteome</keyword>
<evidence type="ECO:0000256" key="1">
    <source>
        <dbReference type="ARBA" id="ARBA00007818"/>
    </source>
</evidence>